<comment type="caution">
    <text evidence="1">The sequence shown here is derived from an EMBL/GenBank/DDBJ whole genome shotgun (WGS) entry which is preliminary data.</text>
</comment>
<dbReference type="AlphaFoldDB" id="A0A0N1P1U5"/>
<proteinExistence type="predicted"/>
<dbReference type="GeneID" id="28737416"/>
<evidence type="ECO:0000313" key="2">
    <source>
        <dbReference type="Proteomes" id="UP000038010"/>
    </source>
</evidence>
<protein>
    <submittedName>
        <fullName evidence="1">Uncharacterized protein</fullName>
    </submittedName>
</protein>
<sequence length="278" mass="31320">MTQEQCLDSFAERTRAFQIDDSQEELGHGNHINYGPEAYNKPKIYQRDLGQLSVIGSLKRVKYGTWHQEPACLISMKFQFQNGNARTLRLTKADIQIEFTSRPVSTPDADPKLLEYGPKYLQSNGTIENRTWNYVATLSANATLGSAEVGPQLELGAGGSFSKNFAAEVEVDDWGNGNHQRPNCLRVWMREDKKQESGIPQELHLTAIVSSSGAMQATVQVRANNIFHLLAWPWSARDPVLLQPGVEYGDKIRDVDFDFSALTSDEWRRMVTPDLESR</sequence>
<dbReference type="OrthoDB" id="5030973at2759"/>
<evidence type="ECO:0000313" key="1">
    <source>
        <dbReference type="EMBL" id="KPI45467.1"/>
    </source>
</evidence>
<organism evidence="1 2">
    <name type="scientific">Cyphellophora attinorum</name>
    <dbReference type="NCBI Taxonomy" id="1664694"/>
    <lineage>
        <taxon>Eukaryota</taxon>
        <taxon>Fungi</taxon>
        <taxon>Dikarya</taxon>
        <taxon>Ascomycota</taxon>
        <taxon>Pezizomycotina</taxon>
        <taxon>Eurotiomycetes</taxon>
        <taxon>Chaetothyriomycetidae</taxon>
        <taxon>Chaetothyriales</taxon>
        <taxon>Cyphellophoraceae</taxon>
        <taxon>Cyphellophora</taxon>
    </lineage>
</organism>
<keyword evidence="2" id="KW-1185">Reference proteome</keyword>
<reference evidence="1 2" key="1">
    <citation type="submission" date="2015-06" db="EMBL/GenBank/DDBJ databases">
        <title>Draft genome of the ant-associated black yeast Phialophora attae CBS 131958.</title>
        <authorList>
            <person name="Moreno L.F."/>
            <person name="Stielow B.J."/>
            <person name="de Hoog S."/>
            <person name="Vicente V.A."/>
            <person name="Weiss V.A."/>
            <person name="de Vries M."/>
            <person name="Cruz L.M."/>
            <person name="Souza E.M."/>
        </authorList>
    </citation>
    <scope>NUCLEOTIDE SEQUENCE [LARGE SCALE GENOMIC DNA]</scope>
    <source>
        <strain evidence="1 2">CBS 131958</strain>
    </source>
</reference>
<dbReference type="VEuPathDB" id="FungiDB:AB675_533"/>
<dbReference type="EMBL" id="LFJN01000001">
    <property type="protein sequence ID" value="KPI45467.1"/>
    <property type="molecule type" value="Genomic_DNA"/>
</dbReference>
<dbReference type="Proteomes" id="UP000038010">
    <property type="component" value="Unassembled WGS sequence"/>
</dbReference>
<gene>
    <name evidence="1" type="ORF">AB675_533</name>
</gene>
<accession>A0A0N1P1U5</accession>
<name>A0A0N1P1U5_9EURO</name>
<dbReference type="RefSeq" id="XP_018005430.1">
    <property type="nucleotide sequence ID" value="XM_018145546.1"/>
</dbReference>